<dbReference type="InterPro" id="IPR019084">
    <property type="entry name" value="STM1-like_N"/>
</dbReference>
<dbReference type="RefSeq" id="XP_007778813.1">
    <property type="nucleotide sequence ID" value="XM_007780623.1"/>
</dbReference>
<evidence type="ECO:0000313" key="5">
    <source>
        <dbReference type="EMBL" id="EON63496.1"/>
    </source>
</evidence>
<dbReference type="GO" id="GO:0005737">
    <property type="term" value="C:cytoplasm"/>
    <property type="evidence" value="ECO:0007669"/>
    <property type="project" value="UniProtKB-SubCell"/>
</dbReference>
<feature type="compositionally biased region" description="Basic and acidic residues" evidence="3">
    <location>
        <begin position="253"/>
        <end position="269"/>
    </location>
</feature>
<feature type="compositionally biased region" description="Basic and acidic residues" evidence="3">
    <location>
        <begin position="283"/>
        <end position="307"/>
    </location>
</feature>
<dbReference type="InterPro" id="IPR039764">
    <property type="entry name" value="HABP4/SERBP1-like"/>
</dbReference>
<dbReference type="Gene3D" id="6.10.140.1040">
    <property type="match status" value="1"/>
</dbReference>
<keyword evidence="2" id="KW-0963">Cytoplasm</keyword>
<feature type="compositionally biased region" description="Basic and acidic residues" evidence="3">
    <location>
        <begin position="330"/>
        <end position="376"/>
    </location>
</feature>
<sequence length="401" mass="42359">MSGIASKNLYDLLGNDPELDPDREPEPPTKAIDKPVQRAGKRNAGAEGSPKDTPRPLGGGRGGRHEVFSGSEQAFRDRGAGAYQNRSKPPDDGLRQDRHPDRLRGPDEHRDIGNRGRGSRGGRGYGGRGTRTGRDDRHSRTGIAEHEKQAAHGWGETTGTGEWADEKAGEAIAKEEEKEGFDAVVPAPVNADGDAWEPMAGHENDWAGAVVAGAGEDIPPPEPEDKTKSYAEYLAELAEKKLQLGGGLEARKANEGAAKKFPEGKPLEREEGEDFIAGSGGKAKREREKKEKARVELGDIVDRRPAGGREGGFRGGRGGGRGRGEGGGFRGDRGDRGDRGEGRGGRGEGGFRGEGRGRGGRGRGDRGEFRGGDRGARGGARGGASQAVNLDDQSAFPSLGK</sequence>
<dbReference type="PANTHER" id="PTHR12299">
    <property type="entry name" value="HYALURONIC ACID-BINDING PROTEIN 4"/>
    <property type="match status" value="1"/>
</dbReference>
<feature type="compositionally biased region" description="Basic and acidic residues" evidence="3">
    <location>
        <begin position="20"/>
        <end position="36"/>
    </location>
</feature>
<feature type="compositionally biased region" description="Gly residues" evidence="3">
    <location>
        <begin position="115"/>
        <end position="130"/>
    </location>
</feature>
<dbReference type="STRING" id="1168221.R7YPA0"/>
<gene>
    <name evidence="5" type="ORF">W97_02724</name>
</gene>
<dbReference type="SMART" id="SM01233">
    <property type="entry name" value="HABP4_PAI-RBP1"/>
    <property type="match status" value="1"/>
</dbReference>
<dbReference type="OrthoDB" id="5426471at2759"/>
<feature type="compositionally biased region" description="Basic and acidic residues" evidence="3">
    <location>
        <begin position="88"/>
        <end position="114"/>
    </location>
</feature>
<feature type="compositionally biased region" description="Polar residues" evidence="3">
    <location>
        <begin position="386"/>
        <end position="401"/>
    </location>
</feature>
<evidence type="ECO:0000313" key="6">
    <source>
        <dbReference type="Proteomes" id="UP000016924"/>
    </source>
</evidence>
<dbReference type="AlphaFoldDB" id="R7YPA0"/>
<reference evidence="6" key="1">
    <citation type="submission" date="2012-06" db="EMBL/GenBank/DDBJ databases">
        <title>The genome sequence of Coniosporium apollinis CBS 100218.</title>
        <authorList>
            <consortium name="The Broad Institute Genome Sequencing Platform"/>
            <person name="Cuomo C."/>
            <person name="Gorbushina A."/>
            <person name="Noack S."/>
            <person name="Walker B."/>
            <person name="Young S.K."/>
            <person name="Zeng Q."/>
            <person name="Gargeya S."/>
            <person name="Fitzgerald M."/>
            <person name="Haas B."/>
            <person name="Abouelleil A."/>
            <person name="Alvarado L."/>
            <person name="Arachchi H.M."/>
            <person name="Berlin A.M."/>
            <person name="Chapman S.B."/>
            <person name="Goldberg J."/>
            <person name="Griggs A."/>
            <person name="Gujja S."/>
            <person name="Hansen M."/>
            <person name="Howarth C."/>
            <person name="Imamovic A."/>
            <person name="Larimer J."/>
            <person name="McCowan C."/>
            <person name="Montmayeur A."/>
            <person name="Murphy C."/>
            <person name="Neiman D."/>
            <person name="Pearson M."/>
            <person name="Priest M."/>
            <person name="Roberts A."/>
            <person name="Saif S."/>
            <person name="Shea T."/>
            <person name="Sisk P."/>
            <person name="Sykes S."/>
            <person name="Wortman J."/>
            <person name="Nusbaum C."/>
            <person name="Birren B."/>
        </authorList>
    </citation>
    <scope>NUCLEOTIDE SEQUENCE [LARGE SCALE GENOMIC DNA]</scope>
    <source>
        <strain evidence="6">CBS 100218</strain>
    </source>
</reference>
<dbReference type="Pfam" id="PF09598">
    <property type="entry name" value="Stm1_N"/>
    <property type="match status" value="1"/>
</dbReference>
<dbReference type="InterPro" id="IPR006861">
    <property type="entry name" value="HABP4_PAIRBP1-bd"/>
</dbReference>
<dbReference type="OMA" id="KKWAGAK"/>
<dbReference type="eggNOG" id="ENOG502S4DF">
    <property type="taxonomic scope" value="Eukaryota"/>
</dbReference>
<evidence type="ECO:0000256" key="2">
    <source>
        <dbReference type="ARBA" id="ARBA00022490"/>
    </source>
</evidence>
<organism evidence="5 6">
    <name type="scientific">Coniosporium apollinis (strain CBS 100218)</name>
    <name type="common">Rock-inhabiting black yeast</name>
    <dbReference type="NCBI Taxonomy" id="1168221"/>
    <lineage>
        <taxon>Eukaryota</taxon>
        <taxon>Fungi</taxon>
        <taxon>Dikarya</taxon>
        <taxon>Ascomycota</taxon>
        <taxon>Pezizomycotina</taxon>
        <taxon>Dothideomycetes</taxon>
        <taxon>Dothideomycetes incertae sedis</taxon>
        <taxon>Coniosporium</taxon>
    </lineage>
</organism>
<dbReference type="EMBL" id="JH767563">
    <property type="protein sequence ID" value="EON63496.1"/>
    <property type="molecule type" value="Genomic_DNA"/>
</dbReference>
<feature type="region of interest" description="Disordered" evidence="3">
    <location>
        <begin position="1"/>
        <end position="164"/>
    </location>
</feature>
<feature type="compositionally biased region" description="Basic and acidic residues" evidence="3">
    <location>
        <begin position="132"/>
        <end position="150"/>
    </location>
</feature>
<feature type="region of interest" description="Disordered" evidence="3">
    <location>
        <begin position="253"/>
        <end position="401"/>
    </location>
</feature>
<name>R7YPA0_CONA1</name>
<feature type="domain" description="Hyaluronan/mRNA-binding protein" evidence="4">
    <location>
        <begin position="133"/>
        <end position="256"/>
    </location>
</feature>
<feature type="compositionally biased region" description="Low complexity" evidence="3">
    <location>
        <begin position="153"/>
        <end position="162"/>
    </location>
</feature>
<dbReference type="HOGENOM" id="CLU_043312_1_0_1"/>
<accession>R7YPA0</accession>
<feature type="compositionally biased region" description="Gly residues" evidence="3">
    <location>
        <begin position="308"/>
        <end position="329"/>
    </location>
</feature>
<keyword evidence="6" id="KW-1185">Reference proteome</keyword>
<evidence type="ECO:0000259" key="4">
    <source>
        <dbReference type="SMART" id="SM01233"/>
    </source>
</evidence>
<comment type="subcellular location">
    <subcellularLocation>
        <location evidence="1">Cytoplasm</location>
    </subcellularLocation>
</comment>
<proteinExistence type="predicted"/>
<dbReference type="GeneID" id="19900035"/>
<evidence type="ECO:0000256" key="3">
    <source>
        <dbReference type="SAM" id="MobiDB-lite"/>
    </source>
</evidence>
<dbReference type="GO" id="GO:0005634">
    <property type="term" value="C:nucleus"/>
    <property type="evidence" value="ECO:0007669"/>
    <property type="project" value="TreeGrafter"/>
</dbReference>
<feature type="region of interest" description="Disordered" evidence="3">
    <location>
        <begin position="176"/>
        <end position="201"/>
    </location>
</feature>
<dbReference type="PANTHER" id="PTHR12299:SF17">
    <property type="entry name" value="AT19571P-RELATED"/>
    <property type="match status" value="1"/>
</dbReference>
<dbReference type="Proteomes" id="UP000016924">
    <property type="component" value="Unassembled WGS sequence"/>
</dbReference>
<evidence type="ECO:0000256" key="1">
    <source>
        <dbReference type="ARBA" id="ARBA00004496"/>
    </source>
</evidence>
<dbReference type="GO" id="GO:0003723">
    <property type="term" value="F:RNA binding"/>
    <property type="evidence" value="ECO:0007669"/>
    <property type="project" value="InterPro"/>
</dbReference>
<protein>
    <recommendedName>
        <fullName evidence="4">Hyaluronan/mRNA-binding protein domain-containing protein</fullName>
    </recommendedName>
</protein>